<name>A0ACC3B6B9_9EURO</name>
<reference evidence="1 2" key="1">
    <citation type="journal article" date="2023" name="ACS Omega">
        <title>Identification of the Neoaspergillic Acid Biosynthesis Gene Cluster by Establishing an In Vitro CRISPR-Ribonucleoprotein Genetic System in Aspergillus melleus.</title>
        <authorList>
            <person name="Yuan B."/>
            <person name="Grau M.F."/>
            <person name="Murata R.M."/>
            <person name="Torok T."/>
            <person name="Venkateswaran K."/>
            <person name="Stajich J.E."/>
            <person name="Wang C.C.C."/>
        </authorList>
    </citation>
    <scope>NUCLEOTIDE SEQUENCE [LARGE SCALE GENOMIC DNA]</scope>
    <source>
        <strain evidence="1 2">IMV 1140</strain>
    </source>
</reference>
<protein>
    <submittedName>
        <fullName evidence="1">Uncharacterized protein</fullName>
    </submittedName>
</protein>
<dbReference type="EMBL" id="JAOPJF010000021">
    <property type="protein sequence ID" value="KAK1145851.1"/>
    <property type="molecule type" value="Genomic_DNA"/>
</dbReference>
<gene>
    <name evidence="1" type="ORF">N8T08_003797</name>
</gene>
<evidence type="ECO:0000313" key="1">
    <source>
        <dbReference type="EMBL" id="KAK1145851.1"/>
    </source>
</evidence>
<organism evidence="1 2">
    <name type="scientific">Aspergillus melleus</name>
    <dbReference type="NCBI Taxonomy" id="138277"/>
    <lineage>
        <taxon>Eukaryota</taxon>
        <taxon>Fungi</taxon>
        <taxon>Dikarya</taxon>
        <taxon>Ascomycota</taxon>
        <taxon>Pezizomycotina</taxon>
        <taxon>Eurotiomycetes</taxon>
        <taxon>Eurotiomycetidae</taxon>
        <taxon>Eurotiales</taxon>
        <taxon>Aspergillaceae</taxon>
        <taxon>Aspergillus</taxon>
        <taxon>Aspergillus subgen. Circumdati</taxon>
    </lineage>
</organism>
<comment type="caution">
    <text evidence="1">The sequence shown here is derived from an EMBL/GenBank/DDBJ whole genome shotgun (WGS) entry which is preliminary data.</text>
</comment>
<dbReference type="Proteomes" id="UP001177260">
    <property type="component" value="Unassembled WGS sequence"/>
</dbReference>
<keyword evidence="2" id="KW-1185">Reference proteome</keyword>
<sequence length="706" mass="78237">MPPRGISRYFKRPAFSQHYDDRAPETPAKPSSPAPGKSSPLTELELSSSFLLSNHASPQGADDSASQLKRSLIRAAENAPDTPSEPEQLGPLDFGDEGVAGPPPPPPHGGGASFEHLSQRIVKNGKEVVISSDGEDTDSVGSLEAPEALFMKFAKPSAVAAREEADDDVFASPRLNHDLKSGRFGEGRKAPKVYKNTMDTLVTRAVDDNETEASVAKLKAAFERDKAPRDAAGDQSNHLDEGVLTSVLGEQDGEMEMRRLLDAVRRTEAFDLEKIWTFFDYGSGVAPVLEFPRDSVNPATFMSTLREPDSRERAFHSGILDFALSRGFLTDDILLWIFHSVPSEPREGLRYAYCRAFKHSKKERVESLIRPDTIDVLFERLGATKKALAVSDPIVPHTLPKANLPTTTVQHQTSLLSVLELLSGIAPLLSDDTREHTLLLLFRLTLDISLTNDPEISSALERTIHDLFQGIPEEADDDLELRLCTTLHTTIKDTILQTRLLKHMLPSTSHIANWRSRLALSFIIDSATPLSEDPDVMHTLRRIITALKNPRFNIKQHKGAAAAAASKSRHHHGGEYNYNDLAAITYQLNIILDSGWSGLDFHDRDAKRAYNAEVDVLADRIKKIFTAIEDSGASHLKRTLTKGALEALHYRVVYSVRTKPPPKRTLFESIDTGQSREQKKMTQIWKGRKRQGEEGIPIRGSQEVQS</sequence>
<proteinExistence type="predicted"/>
<evidence type="ECO:0000313" key="2">
    <source>
        <dbReference type="Proteomes" id="UP001177260"/>
    </source>
</evidence>
<accession>A0ACC3B6B9</accession>